<feature type="transmembrane region" description="Helical" evidence="1">
    <location>
        <begin position="63"/>
        <end position="81"/>
    </location>
</feature>
<feature type="transmembrane region" description="Helical" evidence="1">
    <location>
        <begin position="31"/>
        <end position="51"/>
    </location>
</feature>
<keyword evidence="1" id="KW-1133">Transmembrane helix</keyword>
<dbReference type="PATRIC" id="fig|1172194.4.peg.648"/>
<feature type="transmembrane region" description="Helical" evidence="1">
    <location>
        <begin position="185"/>
        <end position="205"/>
    </location>
</feature>
<dbReference type="RefSeq" id="WP_007183636.1">
    <property type="nucleotide sequence ID" value="NZ_AKGD01000001.1"/>
</dbReference>
<dbReference type="Proteomes" id="UP000003704">
    <property type="component" value="Unassembled WGS sequence"/>
</dbReference>
<reference evidence="2 3" key="1">
    <citation type="journal article" date="2012" name="J. Bacteriol.">
        <title>Genome Sequence of n-Alkane-Degrading Hydrocarboniphaga effusa Strain AP103T (ATCC BAA-332T).</title>
        <authorList>
            <person name="Chang H.K."/>
            <person name="Zylstra G.J."/>
            <person name="Chae J.C."/>
        </authorList>
    </citation>
    <scope>NUCLEOTIDE SEQUENCE [LARGE SCALE GENOMIC DNA]</scope>
    <source>
        <strain evidence="2 3">AP103</strain>
    </source>
</reference>
<dbReference type="GO" id="GO:0016020">
    <property type="term" value="C:membrane"/>
    <property type="evidence" value="ECO:0007669"/>
    <property type="project" value="InterPro"/>
</dbReference>
<keyword evidence="3" id="KW-1185">Reference proteome</keyword>
<feature type="transmembrane region" description="Helical" evidence="1">
    <location>
        <begin position="313"/>
        <end position="337"/>
    </location>
</feature>
<keyword evidence="1" id="KW-0472">Membrane</keyword>
<dbReference type="NCBIfam" id="TIGR03082">
    <property type="entry name" value="Gneg_AbrB_dup"/>
    <property type="match status" value="2"/>
</dbReference>
<dbReference type="PANTHER" id="PTHR38457">
    <property type="entry name" value="REGULATOR ABRB-RELATED"/>
    <property type="match status" value="1"/>
</dbReference>
<dbReference type="OrthoDB" id="7157734at2"/>
<keyword evidence="1" id="KW-0812">Transmembrane</keyword>
<dbReference type="STRING" id="1172194.WQQ_06800"/>
<evidence type="ECO:0008006" key="4">
    <source>
        <dbReference type="Google" id="ProtNLM"/>
    </source>
</evidence>
<comment type="caution">
    <text evidence="2">The sequence shown here is derived from an EMBL/GenBank/DDBJ whole genome shotgun (WGS) entry which is preliminary data.</text>
</comment>
<feature type="transmembrane region" description="Helical" evidence="1">
    <location>
        <begin position="212"/>
        <end position="232"/>
    </location>
</feature>
<name>I8T9Q1_9GAMM</name>
<feature type="transmembrane region" description="Helical" evidence="1">
    <location>
        <begin position="87"/>
        <end position="106"/>
    </location>
</feature>
<dbReference type="Pfam" id="PF05145">
    <property type="entry name" value="AbrB"/>
    <property type="match status" value="1"/>
</dbReference>
<gene>
    <name evidence="2" type="ORF">WQQ_06800</name>
</gene>
<dbReference type="InterPro" id="IPR017516">
    <property type="entry name" value="AbrB_dup"/>
</dbReference>
<proteinExistence type="predicted"/>
<evidence type="ECO:0000313" key="2">
    <source>
        <dbReference type="EMBL" id="EIT70543.1"/>
    </source>
</evidence>
<dbReference type="PANTHER" id="PTHR38457:SF1">
    <property type="entry name" value="REGULATOR ABRB-RELATED"/>
    <property type="match status" value="1"/>
</dbReference>
<dbReference type="InterPro" id="IPR007820">
    <property type="entry name" value="AbrB_fam"/>
</dbReference>
<accession>I8T9Q1</accession>
<evidence type="ECO:0000256" key="1">
    <source>
        <dbReference type="SAM" id="Phobius"/>
    </source>
</evidence>
<dbReference type="GO" id="GO:0010468">
    <property type="term" value="P:regulation of gene expression"/>
    <property type="evidence" value="ECO:0007669"/>
    <property type="project" value="InterPro"/>
</dbReference>
<protein>
    <recommendedName>
        <fullName evidence="4">Ammonia monooxygenase</fullName>
    </recommendedName>
</protein>
<feature type="transmembrane region" description="Helical" evidence="1">
    <location>
        <begin position="268"/>
        <end position="293"/>
    </location>
</feature>
<feature type="transmembrane region" description="Helical" evidence="1">
    <location>
        <begin position="238"/>
        <end position="256"/>
    </location>
</feature>
<feature type="transmembrane region" description="Helical" evidence="1">
    <location>
        <begin position="148"/>
        <end position="165"/>
    </location>
</feature>
<dbReference type="EMBL" id="AKGD01000001">
    <property type="protein sequence ID" value="EIT70543.1"/>
    <property type="molecule type" value="Genomic_DNA"/>
</dbReference>
<sequence>MSARRRTAAWLLLAVGSVGVAALMRALHVPAAFMLGPMLAAIVVALSGAGIRLHKNYSLGAQAVMGCLIAHLINPALLAVFSAHWFTLIVINVAAMLLIAALGLLITSRRWLPDTSAIWGLSPGAASAMVLLADDYGSDPRIVAMMQYSRIVLVSMAAIAIASGLDHSHGASTAVPGVLQDTWFPPIATTALLQTLALALAGYAASKLTGKGNLALFLPAFAGALLQGTGLIDIEVPPLASTLAFGLTGWYVGLTFTRESALHCLRLLPRMLIAIITLISICGLLSLLLAQLVPDTNLLTAYLALSPGGIDTAVMIASGASVYLPLVLASQFVRLVIVLSAAPSLAKAAASLHSARRPQETTR</sequence>
<dbReference type="PIRSF" id="PIRSF038991">
    <property type="entry name" value="Protein_AbrB"/>
    <property type="match status" value="1"/>
</dbReference>
<organism evidence="2 3">
    <name type="scientific">Hydrocarboniphaga effusa AP103</name>
    <dbReference type="NCBI Taxonomy" id="1172194"/>
    <lineage>
        <taxon>Bacteria</taxon>
        <taxon>Pseudomonadati</taxon>
        <taxon>Pseudomonadota</taxon>
        <taxon>Gammaproteobacteria</taxon>
        <taxon>Nevskiales</taxon>
        <taxon>Nevskiaceae</taxon>
        <taxon>Hydrocarboniphaga</taxon>
    </lineage>
</organism>
<dbReference type="AlphaFoldDB" id="I8T9Q1"/>
<evidence type="ECO:0000313" key="3">
    <source>
        <dbReference type="Proteomes" id="UP000003704"/>
    </source>
</evidence>